<proteinExistence type="predicted"/>
<evidence type="ECO:0000313" key="3">
    <source>
        <dbReference type="Proteomes" id="UP000326505"/>
    </source>
</evidence>
<reference evidence="1 4" key="2">
    <citation type="submission" date="2020-08" db="EMBL/GenBank/DDBJ databases">
        <title>Genomic Encyclopedia of Type Strains, Phase III (KMG-III): the genomes of soil and plant-associated and newly described type strains.</title>
        <authorList>
            <person name="Whitman W."/>
        </authorList>
    </citation>
    <scope>NUCLEOTIDE SEQUENCE [LARGE SCALE GENOMIC DNA]</scope>
    <source>
        <strain evidence="1 4">CECT 3146</strain>
    </source>
</reference>
<reference evidence="2 3" key="1">
    <citation type="submission" date="2017-09" db="EMBL/GenBank/DDBJ databases">
        <authorList>
            <person name="Lee N."/>
            <person name="Cho B.-K."/>
        </authorList>
    </citation>
    <scope>NUCLEOTIDE SEQUENCE [LARGE SCALE GENOMIC DNA]</scope>
    <source>
        <strain evidence="2 3">ATCC 27465</strain>
    </source>
</reference>
<dbReference type="OrthoDB" id="4226563at2"/>
<evidence type="ECO:0000313" key="1">
    <source>
        <dbReference type="EMBL" id="MBB5106827.1"/>
    </source>
</evidence>
<organism evidence="2 3">
    <name type="scientific">Streptomyces spectabilis</name>
    <dbReference type="NCBI Taxonomy" id="68270"/>
    <lineage>
        <taxon>Bacteria</taxon>
        <taxon>Bacillati</taxon>
        <taxon>Actinomycetota</taxon>
        <taxon>Actinomycetes</taxon>
        <taxon>Kitasatosporales</taxon>
        <taxon>Streptomycetaceae</taxon>
        <taxon>Streptomyces</taxon>
    </lineage>
</organism>
<sequence>MTVVIGLLGVVLGGLLGAVGSYVTTRSGLLMQLEHAYDVTLRDRRLDRYERLFHVSRCVPRYWPEGEEPSRADLVRFRKEFHDWYFGEEAGGMYLTPAAKELYLALQNALFDGIGTGTAADTEEAGDSPVSAADSEAVRRCASELRHQLVEDVGVAQPPRMRWARVGRTEAPGGRAS</sequence>
<dbReference type="EMBL" id="JACHJD010000010">
    <property type="protein sequence ID" value="MBB5106827.1"/>
    <property type="molecule type" value="Genomic_DNA"/>
</dbReference>
<dbReference type="RefSeq" id="WP_150511632.1">
    <property type="nucleotide sequence ID" value="NZ_BMSQ01000018.1"/>
</dbReference>
<dbReference type="Proteomes" id="UP000326505">
    <property type="component" value="Chromosome"/>
</dbReference>
<dbReference type="Proteomes" id="UP000549009">
    <property type="component" value="Unassembled WGS sequence"/>
</dbReference>
<keyword evidence="4" id="KW-1185">Reference proteome</keyword>
<dbReference type="EMBL" id="CP023690">
    <property type="protein sequence ID" value="QEV60545.1"/>
    <property type="molecule type" value="Genomic_DNA"/>
</dbReference>
<evidence type="ECO:0000313" key="2">
    <source>
        <dbReference type="EMBL" id="QEV60545.1"/>
    </source>
</evidence>
<name>A0A5P2XBH5_STRST</name>
<gene>
    <name evidence="2" type="ORF">CP982_18955</name>
    <name evidence="1" type="ORF">FHS40_005940</name>
</gene>
<accession>A0A5P2XBH5</accession>
<protein>
    <submittedName>
        <fullName evidence="2">Uncharacterized protein</fullName>
    </submittedName>
</protein>
<dbReference type="AlphaFoldDB" id="A0A5P2XBH5"/>
<evidence type="ECO:0000313" key="4">
    <source>
        <dbReference type="Proteomes" id="UP000549009"/>
    </source>
</evidence>
<dbReference type="KEGG" id="sspb:CP982_18955"/>